<evidence type="ECO:0000313" key="3">
    <source>
        <dbReference type="EMBL" id="HIX19898.1"/>
    </source>
</evidence>
<evidence type="ECO:0008006" key="5">
    <source>
        <dbReference type="Google" id="ProtNLM"/>
    </source>
</evidence>
<comment type="caution">
    <text evidence="3">The sequence shown here is derived from an EMBL/GenBank/DDBJ whole genome shotgun (WGS) entry which is preliminary data.</text>
</comment>
<dbReference type="Proteomes" id="UP000823964">
    <property type="component" value="Unassembled WGS sequence"/>
</dbReference>
<evidence type="ECO:0000256" key="1">
    <source>
        <dbReference type="SAM" id="MobiDB-lite"/>
    </source>
</evidence>
<keyword evidence="2" id="KW-1133">Transmembrane helix</keyword>
<feature type="transmembrane region" description="Helical" evidence="2">
    <location>
        <begin position="176"/>
        <end position="199"/>
    </location>
</feature>
<feature type="transmembrane region" description="Helical" evidence="2">
    <location>
        <begin position="147"/>
        <end position="170"/>
    </location>
</feature>
<evidence type="ECO:0000313" key="4">
    <source>
        <dbReference type="Proteomes" id="UP000823964"/>
    </source>
</evidence>
<name>A0A9D2AHZ7_9BACT</name>
<sequence>MSQSIARIRLTPDERRALELCGITLVEQLLAAEPSRIGKDLEAAREAFPQKVPFITPERLAAIIREAAAFCRSGSGSTEAAASEHPTRQASDGATTPGKFMQGGRETAETQDNGDFAEAAPRHHKTQHKGLDNYHATHPKALVCASLFLLLSIVSFFLLLYCCAMLLLHLEPFMHAAIPLGAMLLFFCAYMVSLGKSLCTICRGRMISVFSSKRSNHAHYIPLLGHTIPAACAVLFTSSTVCPHCGTRQNIFSGARPPSKSKYQRK</sequence>
<evidence type="ECO:0000256" key="2">
    <source>
        <dbReference type="SAM" id="Phobius"/>
    </source>
</evidence>
<feature type="region of interest" description="Disordered" evidence="1">
    <location>
        <begin position="76"/>
        <end position="110"/>
    </location>
</feature>
<accession>A0A9D2AHZ7</accession>
<keyword evidence="2" id="KW-0472">Membrane</keyword>
<gene>
    <name evidence="3" type="ORF">H9862_04750</name>
</gene>
<protein>
    <recommendedName>
        <fullName evidence="5">DUF4332 domain-containing protein</fullName>
    </recommendedName>
</protein>
<dbReference type="EMBL" id="DXFQ01000082">
    <property type="protein sequence ID" value="HIX19898.1"/>
    <property type="molecule type" value="Genomic_DNA"/>
</dbReference>
<organism evidence="3 4">
    <name type="scientific">Candidatus Akkermansia intestinigallinarum</name>
    <dbReference type="NCBI Taxonomy" id="2838431"/>
    <lineage>
        <taxon>Bacteria</taxon>
        <taxon>Pseudomonadati</taxon>
        <taxon>Verrucomicrobiota</taxon>
        <taxon>Verrucomicrobiia</taxon>
        <taxon>Verrucomicrobiales</taxon>
        <taxon>Akkermansiaceae</taxon>
        <taxon>Akkermansia</taxon>
    </lineage>
</organism>
<dbReference type="AlphaFoldDB" id="A0A9D2AHZ7"/>
<reference evidence="3" key="2">
    <citation type="submission" date="2021-04" db="EMBL/GenBank/DDBJ databases">
        <authorList>
            <person name="Gilroy R."/>
        </authorList>
    </citation>
    <scope>NUCLEOTIDE SEQUENCE</scope>
    <source>
        <strain evidence="3">14975</strain>
    </source>
</reference>
<reference evidence="3" key="1">
    <citation type="journal article" date="2021" name="PeerJ">
        <title>Extensive microbial diversity within the chicken gut microbiome revealed by metagenomics and culture.</title>
        <authorList>
            <person name="Gilroy R."/>
            <person name="Ravi A."/>
            <person name="Getino M."/>
            <person name="Pursley I."/>
            <person name="Horton D.L."/>
            <person name="Alikhan N.F."/>
            <person name="Baker D."/>
            <person name="Gharbi K."/>
            <person name="Hall N."/>
            <person name="Watson M."/>
            <person name="Adriaenssens E.M."/>
            <person name="Foster-Nyarko E."/>
            <person name="Jarju S."/>
            <person name="Secka A."/>
            <person name="Antonio M."/>
            <person name="Oren A."/>
            <person name="Chaudhuri R.R."/>
            <person name="La Ragione R."/>
            <person name="Hildebrand F."/>
            <person name="Pallen M.J."/>
        </authorList>
    </citation>
    <scope>NUCLEOTIDE SEQUENCE</scope>
    <source>
        <strain evidence="3">14975</strain>
    </source>
</reference>
<proteinExistence type="predicted"/>
<keyword evidence="2" id="KW-0812">Transmembrane</keyword>